<protein>
    <submittedName>
        <fullName evidence="3">Uncharacterized protein</fullName>
    </submittedName>
</protein>
<dbReference type="EMBL" id="PVTL01000002">
    <property type="protein sequence ID" value="PRY69329.1"/>
    <property type="molecule type" value="Genomic_DNA"/>
</dbReference>
<keyword evidence="2" id="KW-0732">Signal</keyword>
<feature type="non-terminal residue" evidence="3">
    <location>
        <position position="135"/>
    </location>
</feature>
<dbReference type="Proteomes" id="UP000237983">
    <property type="component" value="Unassembled WGS sequence"/>
</dbReference>
<evidence type="ECO:0000256" key="1">
    <source>
        <dbReference type="SAM" id="MobiDB-lite"/>
    </source>
</evidence>
<feature type="chain" id="PRO_5039325415" evidence="2">
    <location>
        <begin position="17"/>
        <end position="135"/>
    </location>
</feature>
<gene>
    <name evidence="3" type="ORF">B0I08_1021</name>
</gene>
<accession>A0A2T0VGJ4</accession>
<evidence type="ECO:0000256" key="2">
    <source>
        <dbReference type="SAM" id="SignalP"/>
    </source>
</evidence>
<name>A0A2T0VGJ4_9MICO</name>
<comment type="caution">
    <text evidence="3">The sequence shown here is derived from an EMBL/GenBank/DDBJ whole genome shotgun (WGS) entry which is preliminary data.</text>
</comment>
<organism evidence="3 4">
    <name type="scientific">Glaciihabitans tibetensis</name>
    <dbReference type="NCBI Taxonomy" id="1266600"/>
    <lineage>
        <taxon>Bacteria</taxon>
        <taxon>Bacillati</taxon>
        <taxon>Actinomycetota</taxon>
        <taxon>Actinomycetes</taxon>
        <taxon>Micrococcales</taxon>
        <taxon>Microbacteriaceae</taxon>
        <taxon>Glaciihabitans</taxon>
    </lineage>
</organism>
<feature type="region of interest" description="Disordered" evidence="1">
    <location>
        <begin position="30"/>
        <end position="94"/>
    </location>
</feature>
<sequence length="135" mass="13499">MLAVLSLHLGTALALAIAPAPVPGTPAAGVCDSGNQTTSGCPNVDGSIQDENAVLDGSEGGPGAVPTTPPRTPPRPTSPPTASTPAPATDPAAPPFWDEFVIVEPVTLEDIASFHPDTGTTQMEPNGWTIAGLPT</sequence>
<proteinExistence type="predicted"/>
<dbReference type="AlphaFoldDB" id="A0A2T0VGJ4"/>
<evidence type="ECO:0000313" key="4">
    <source>
        <dbReference type="Proteomes" id="UP000237983"/>
    </source>
</evidence>
<feature type="region of interest" description="Disordered" evidence="1">
    <location>
        <begin position="115"/>
        <end position="135"/>
    </location>
</feature>
<evidence type="ECO:0000313" key="3">
    <source>
        <dbReference type="EMBL" id="PRY69329.1"/>
    </source>
</evidence>
<feature type="compositionally biased region" description="Low complexity" evidence="1">
    <location>
        <begin position="80"/>
        <end position="91"/>
    </location>
</feature>
<feature type="compositionally biased region" description="Pro residues" evidence="1">
    <location>
        <begin position="67"/>
        <end position="79"/>
    </location>
</feature>
<keyword evidence="4" id="KW-1185">Reference proteome</keyword>
<reference evidence="3 4" key="1">
    <citation type="submission" date="2018-03" db="EMBL/GenBank/DDBJ databases">
        <title>Genomic Encyclopedia of Type Strains, Phase III (KMG-III): the genomes of soil and plant-associated and newly described type strains.</title>
        <authorList>
            <person name="Whitman W."/>
        </authorList>
    </citation>
    <scope>NUCLEOTIDE SEQUENCE [LARGE SCALE GENOMIC DNA]</scope>
    <source>
        <strain evidence="3 4">CGMCC 1.12484</strain>
    </source>
</reference>
<feature type="signal peptide" evidence="2">
    <location>
        <begin position="1"/>
        <end position="16"/>
    </location>
</feature>